<dbReference type="GO" id="GO:0051301">
    <property type="term" value="P:cell division"/>
    <property type="evidence" value="ECO:0007669"/>
    <property type="project" value="TreeGrafter"/>
</dbReference>
<evidence type="ECO:0000313" key="3">
    <source>
        <dbReference type="EMBL" id="OQX03049.1"/>
    </source>
</evidence>
<dbReference type="Proteomes" id="UP000192491">
    <property type="component" value="Unassembled WGS sequence"/>
</dbReference>
<evidence type="ECO:0000256" key="2">
    <source>
        <dbReference type="SAM" id="SignalP"/>
    </source>
</evidence>
<sequence>MQRFSWTHQTLKWVFMVSSMLFGTVVCAESTPASTAVATFSSPISYQVYNILAAEIYVRQANPGQAALHYIAVAQQAKDASLAQRAAELATMADDAQLVSRALELWAEIDPNSLEARQYRALSHVQAGRYEAAVKDFVVIRDQMKKKDGGGFELMVSLLEIQRDAQHAYGTLKHYVDTVDQSAPAQLALAEMANGSDHFDEAISAAQVAKKSGTKPQKEQASRLIAEALMGLKQPNKALDEFGPVAHASKDWDLKLSYGRMLILTDRRSEATPLYQQLYAKQPENVDILYTLGLLHLEQKQFNVAEPLIKKLQEVPERANDASYFLGQIHEGQKRTKDAIAAYKQAAQGTFAMESARRLTALLFATGGLAPARAWIHEYLPTVSNEVHKARLLVMEGKLLHEQKQYAEAEKVFAQALIVNPLDADALYNRALSTERLGRFADAEKDLRDVMSLQPDNASVLNALGYMLMTNTERYTEAESLIRKAIVLAPDDAPVMDSMGWILFRTGKAEEAEAWLRKAYEHLPDPEIAGHLVEVLLARGKADDAKRLLKDTLAKFPDDPLLTKLKDKLVGL</sequence>
<dbReference type="PANTHER" id="PTHR12558:SF44">
    <property type="entry name" value="TETRATRICOPEPTIDE REPEAT-CONTAINING PROTEIN"/>
    <property type="match status" value="1"/>
</dbReference>
<feature type="repeat" description="TPR" evidence="1">
    <location>
        <begin position="424"/>
        <end position="457"/>
    </location>
</feature>
<dbReference type="Gene3D" id="1.25.40.10">
    <property type="entry name" value="Tetratricopeptide repeat domain"/>
    <property type="match status" value="2"/>
</dbReference>
<protein>
    <submittedName>
        <fullName evidence="3">Uncharacterized protein</fullName>
    </submittedName>
</protein>
<feature type="repeat" description="TPR" evidence="1">
    <location>
        <begin position="390"/>
        <end position="423"/>
    </location>
</feature>
<dbReference type="EMBL" id="MTEJ01000434">
    <property type="protein sequence ID" value="OQX03049.1"/>
    <property type="molecule type" value="Genomic_DNA"/>
</dbReference>
<gene>
    <name evidence="3" type="ORF">BWK73_40765</name>
</gene>
<feature type="chain" id="PRO_5012327313" evidence="2">
    <location>
        <begin position="29"/>
        <end position="572"/>
    </location>
</feature>
<evidence type="ECO:0000313" key="4">
    <source>
        <dbReference type="Proteomes" id="UP000192491"/>
    </source>
</evidence>
<dbReference type="PANTHER" id="PTHR12558">
    <property type="entry name" value="CELL DIVISION CYCLE 16,23,27"/>
    <property type="match status" value="1"/>
</dbReference>
<dbReference type="SUPFAM" id="SSF48452">
    <property type="entry name" value="TPR-like"/>
    <property type="match status" value="3"/>
</dbReference>
<reference evidence="3 4" key="1">
    <citation type="submission" date="2017-01" db="EMBL/GenBank/DDBJ databases">
        <title>Novel large sulfur bacteria in the metagenomes of groundwater-fed chemosynthetic microbial mats in the Lake Huron basin.</title>
        <authorList>
            <person name="Sharrar A.M."/>
            <person name="Flood B.E."/>
            <person name="Bailey J.V."/>
            <person name="Jones D.S."/>
            <person name="Biddanda B."/>
            <person name="Ruberg S.A."/>
            <person name="Marcus D.N."/>
            <person name="Dick G.J."/>
        </authorList>
    </citation>
    <scope>NUCLEOTIDE SEQUENCE [LARGE SCALE GENOMIC DNA]</scope>
    <source>
        <strain evidence="3">A8</strain>
    </source>
</reference>
<dbReference type="SMART" id="SM00028">
    <property type="entry name" value="TPR"/>
    <property type="match status" value="6"/>
</dbReference>
<keyword evidence="1" id="KW-0802">TPR repeat</keyword>
<comment type="caution">
    <text evidence="3">The sequence shown here is derived from an EMBL/GenBank/DDBJ whole genome shotgun (WGS) entry which is preliminary data.</text>
</comment>
<dbReference type="Pfam" id="PF13432">
    <property type="entry name" value="TPR_16"/>
    <property type="match status" value="2"/>
</dbReference>
<dbReference type="InterPro" id="IPR019734">
    <property type="entry name" value="TPR_rpt"/>
</dbReference>
<dbReference type="Pfam" id="PF14559">
    <property type="entry name" value="TPR_19"/>
    <property type="match status" value="1"/>
</dbReference>
<organism evidence="3 4">
    <name type="scientific">Thiothrix lacustris</name>
    <dbReference type="NCBI Taxonomy" id="525917"/>
    <lineage>
        <taxon>Bacteria</taxon>
        <taxon>Pseudomonadati</taxon>
        <taxon>Pseudomonadota</taxon>
        <taxon>Gammaproteobacteria</taxon>
        <taxon>Thiotrichales</taxon>
        <taxon>Thiotrichaceae</taxon>
        <taxon>Thiothrix</taxon>
    </lineage>
</organism>
<keyword evidence="2" id="KW-0732">Signal</keyword>
<dbReference type="AlphaFoldDB" id="A0A1Y1QDG5"/>
<evidence type="ECO:0000256" key="1">
    <source>
        <dbReference type="PROSITE-ProRule" id="PRU00339"/>
    </source>
</evidence>
<feature type="signal peptide" evidence="2">
    <location>
        <begin position="1"/>
        <end position="28"/>
    </location>
</feature>
<proteinExistence type="predicted"/>
<name>A0A1Y1QDG5_9GAMM</name>
<dbReference type="PROSITE" id="PS50005">
    <property type="entry name" value="TPR"/>
    <property type="match status" value="2"/>
</dbReference>
<accession>A0A1Y1QDG5</accession>
<dbReference type="InterPro" id="IPR011990">
    <property type="entry name" value="TPR-like_helical_dom_sf"/>
</dbReference>